<feature type="region of interest" description="Disordered" evidence="1">
    <location>
        <begin position="1"/>
        <end position="20"/>
    </location>
</feature>
<keyword evidence="2" id="KW-1133">Transmembrane helix</keyword>
<accession>A0A1X7GW08</accession>
<dbReference type="Proteomes" id="UP000192940">
    <property type="component" value="Chromosome I"/>
</dbReference>
<evidence type="ECO:0000256" key="2">
    <source>
        <dbReference type="SAM" id="Phobius"/>
    </source>
</evidence>
<keyword evidence="2" id="KW-0472">Membrane</keyword>
<evidence type="ECO:0000313" key="3">
    <source>
        <dbReference type="EMBL" id="SMF75362.1"/>
    </source>
</evidence>
<feature type="transmembrane region" description="Helical" evidence="2">
    <location>
        <begin position="27"/>
        <end position="46"/>
    </location>
</feature>
<gene>
    <name evidence="3" type="ORF">SAMN05661091_1188</name>
</gene>
<protein>
    <submittedName>
        <fullName evidence="3">Uncharacterized protein</fullName>
    </submittedName>
</protein>
<evidence type="ECO:0000313" key="4">
    <source>
        <dbReference type="Proteomes" id="UP000192940"/>
    </source>
</evidence>
<dbReference type="RefSeq" id="WP_208918170.1">
    <property type="nucleotide sequence ID" value="NZ_LT840184.1"/>
</dbReference>
<evidence type="ECO:0000256" key="1">
    <source>
        <dbReference type="SAM" id="MobiDB-lite"/>
    </source>
</evidence>
<organism evidence="3 4">
    <name type="scientific">Paenibacillus uliginis N3/975</name>
    <dbReference type="NCBI Taxonomy" id="1313296"/>
    <lineage>
        <taxon>Bacteria</taxon>
        <taxon>Bacillati</taxon>
        <taxon>Bacillota</taxon>
        <taxon>Bacilli</taxon>
        <taxon>Bacillales</taxon>
        <taxon>Paenibacillaceae</taxon>
        <taxon>Paenibacillus</taxon>
    </lineage>
</organism>
<keyword evidence="2" id="KW-0812">Transmembrane</keyword>
<dbReference type="AlphaFoldDB" id="A0A1X7GW08"/>
<dbReference type="EMBL" id="LT840184">
    <property type="protein sequence ID" value="SMF75362.1"/>
    <property type="molecule type" value="Genomic_DNA"/>
</dbReference>
<sequence>MPTLETETIPPYSSRETSSRKGPKARWFWMFWIIFIALGVAGAYSYSNHLKKEMVAQLQQDTQREMAALKAQYDSRFTELSEQMNEMQSMVQSFNELLTFTKDQASGKTDNSNKLYSQLNEVKQQLNKLERKMELLK</sequence>
<reference evidence="3 4" key="1">
    <citation type="submission" date="2017-04" db="EMBL/GenBank/DDBJ databases">
        <authorList>
            <person name="Afonso C.L."/>
            <person name="Miller P.J."/>
            <person name="Scott M.A."/>
            <person name="Spackman E."/>
            <person name="Goraichik I."/>
            <person name="Dimitrov K.M."/>
            <person name="Suarez D.L."/>
            <person name="Swayne D.E."/>
        </authorList>
    </citation>
    <scope>NUCLEOTIDE SEQUENCE [LARGE SCALE GENOMIC DNA]</scope>
    <source>
        <strain evidence="3 4">N3/975</strain>
    </source>
</reference>
<proteinExistence type="predicted"/>
<name>A0A1X7GW08_9BACL</name>
<dbReference type="STRING" id="1313296.SAMN05661091_1188"/>
<keyword evidence="4" id="KW-1185">Reference proteome</keyword>